<reference evidence="2 3" key="1">
    <citation type="submission" date="2023-09" db="EMBL/GenBank/DDBJ databases">
        <title>Nesidiocoris tenuis whole genome shotgun sequence.</title>
        <authorList>
            <person name="Shibata T."/>
            <person name="Shimoda M."/>
            <person name="Kobayashi T."/>
            <person name="Uehara T."/>
        </authorList>
    </citation>
    <scope>NUCLEOTIDE SEQUENCE [LARGE SCALE GENOMIC DNA]</scope>
    <source>
        <strain evidence="2 3">Japan</strain>
    </source>
</reference>
<dbReference type="CDD" id="cd00170">
    <property type="entry name" value="SEC14"/>
    <property type="match status" value="1"/>
</dbReference>
<dbReference type="Pfam" id="PF00650">
    <property type="entry name" value="CRAL_TRIO"/>
    <property type="match status" value="1"/>
</dbReference>
<name>A0ABN7A545_9HEMI</name>
<dbReference type="InterPro" id="IPR036273">
    <property type="entry name" value="CRAL/TRIO_N_dom_sf"/>
</dbReference>
<evidence type="ECO:0000259" key="1">
    <source>
        <dbReference type="PROSITE" id="PS50191"/>
    </source>
</evidence>
<dbReference type="Proteomes" id="UP001307889">
    <property type="component" value="Chromosome 1"/>
</dbReference>
<protein>
    <submittedName>
        <fullName evidence="2">SEC14</fullName>
    </submittedName>
</protein>
<accession>A0ABN7A545</accession>
<evidence type="ECO:0000313" key="2">
    <source>
        <dbReference type="EMBL" id="BES87236.1"/>
    </source>
</evidence>
<dbReference type="Gene3D" id="3.40.525.10">
    <property type="entry name" value="CRAL-TRIO lipid binding domain"/>
    <property type="match status" value="1"/>
</dbReference>
<proteinExistence type="predicted"/>
<dbReference type="InterPro" id="IPR036865">
    <property type="entry name" value="CRAL-TRIO_dom_sf"/>
</dbReference>
<dbReference type="InterPro" id="IPR001251">
    <property type="entry name" value="CRAL-TRIO_dom"/>
</dbReference>
<sequence>MHSARQQTKMNFHPPTEVDRTAILRILNLTSDKLEYAEAELEEWLSEQAHLPHQIDKRVFTAFALFSGKGIEECKKRMDAYFTMRAVFPALFNDRDPTSPIIKESGECVATGMCNGYTPEFSRLYVAKLIKTEPKHFDCNALLRRLLFILDLTLVLDRRTDICLIADCSGLSVKHFLKVSISQARDFMLCVQTVYPIRIRKIIFLNVKPYCKTLLENMILPLLRKKIASRTQIFSDNIDNLEKVVPLHLLPSDMGGTGPGSKEVSDFWMNQLEDNVEWFLTQGSLQANESQRNGTSTLKAPGCNVM</sequence>
<dbReference type="PROSITE" id="PS50191">
    <property type="entry name" value="CRAL_TRIO"/>
    <property type="match status" value="1"/>
</dbReference>
<dbReference type="SUPFAM" id="SSF46938">
    <property type="entry name" value="CRAL/TRIO N-terminal domain"/>
    <property type="match status" value="1"/>
</dbReference>
<evidence type="ECO:0000313" key="3">
    <source>
        <dbReference type="Proteomes" id="UP001307889"/>
    </source>
</evidence>
<organism evidence="2 3">
    <name type="scientific">Nesidiocoris tenuis</name>
    <dbReference type="NCBI Taxonomy" id="355587"/>
    <lineage>
        <taxon>Eukaryota</taxon>
        <taxon>Metazoa</taxon>
        <taxon>Ecdysozoa</taxon>
        <taxon>Arthropoda</taxon>
        <taxon>Hexapoda</taxon>
        <taxon>Insecta</taxon>
        <taxon>Pterygota</taxon>
        <taxon>Neoptera</taxon>
        <taxon>Paraneoptera</taxon>
        <taxon>Hemiptera</taxon>
        <taxon>Heteroptera</taxon>
        <taxon>Panheteroptera</taxon>
        <taxon>Cimicomorpha</taxon>
        <taxon>Miridae</taxon>
        <taxon>Dicyphina</taxon>
        <taxon>Nesidiocoris</taxon>
    </lineage>
</organism>
<feature type="domain" description="CRAL-TRIO" evidence="1">
    <location>
        <begin position="141"/>
        <end position="262"/>
    </location>
</feature>
<keyword evidence="3" id="KW-1185">Reference proteome</keyword>
<dbReference type="PANTHER" id="PTHR10174:SF224">
    <property type="entry name" value="RETINOL-BINDING PROTEIN PINTA"/>
    <property type="match status" value="1"/>
</dbReference>
<dbReference type="SUPFAM" id="SSF52087">
    <property type="entry name" value="CRAL/TRIO domain"/>
    <property type="match status" value="1"/>
</dbReference>
<gene>
    <name evidence="2" type="ORF">NTJ_00041</name>
</gene>
<dbReference type="EMBL" id="AP028909">
    <property type="protein sequence ID" value="BES87236.1"/>
    <property type="molecule type" value="Genomic_DNA"/>
</dbReference>
<dbReference type="PANTHER" id="PTHR10174">
    <property type="entry name" value="ALPHA-TOCOPHEROL TRANSFER PROTEIN-RELATED"/>
    <property type="match status" value="1"/>
</dbReference>